<dbReference type="OrthoDB" id="4926491at2759"/>
<accession>A0A8H3EEY9</accession>
<feature type="compositionally biased region" description="Polar residues" evidence="1">
    <location>
        <begin position="418"/>
        <end position="427"/>
    </location>
</feature>
<evidence type="ECO:0000313" key="3">
    <source>
        <dbReference type="Proteomes" id="UP000664521"/>
    </source>
</evidence>
<proteinExistence type="predicted"/>
<feature type="compositionally biased region" description="Basic residues" evidence="1">
    <location>
        <begin position="525"/>
        <end position="538"/>
    </location>
</feature>
<reference evidence="2" key="1">
    <citation type="submission" date="2021-03" db="EMBL/GenBank/DDBJ databases">
        <authorList>
            <person name="Tagirdzhanova G."/>
        </authorList>
    </citation>
    <scope>NUCLEOTIDE SEQUENCE</scope>
</reference>
<evidence type="ECO:0000313" key="2">
    <source>
        <dbReference type="EMBL" id="CAF9903963.1"/>
    </source>
</evidence>
<name>A0A8H3EEY9_9LECA</name>
<keyword evidence="3" id="KW-1185">Reference proteome</keyword>
<feature type="region of interest" description="Disordered" evidence="1">
    <location>
        <begin position="389"/>
        <end position="538"/>
    </location>
</feature>
<gene>
    <name evidence="2" type="ORF">HETSPECPRED_003270</name>
</gene>
<dbReference type="AlphaFoldDB" id="A0A8H3EEY9"/>
<feature type="region of interest" description="Disordered" evidence="1">
    <location>
        <begin position="158"/>
        <end position="188"/>
    </location>
</feature>
<sequence>MSGVPLYVRMGLCNLWQKPDAPAQTAIKALREVLGYQVDVSIDIARLWSELQHLYPDPKTFVPSIISAVQAWAECLTAGLEDEGNATWTEKLLELVMEHGSVVKARVEARPGPDVRTAWSAEGHEFVIVIPECSPPYDNDLYSTIASDLWSLFDQSSQNPEAASKADDGGGATVNLPFGDKQVASPTSTAPTILPSISSLAKPETLFSSQVPYHMILQVMPSCIIVQGSHQPSLKLMKEYFQKHARIDRNDSNMTPYIKAELQQSMFSQGALLDSLAITWNNNRVSPSPEVIETKKMAAVDFVTGYITNYVDGMVRPYVEQGAAAVGDVAGGVMFSVGDKVSAVSRGVGDTITGYTGGVGRGVSGMAGSLPGAPKTSEATKRVEQTAANPLGLSGQSSAPKATDTPKQKPLGAPKKSGPSTVSKQPTSSISAKAPIPSSAAGRKKEVDRLTKGTSSAVAGPAKSALSKTSNVGGAFDVPKLVGSAPKPSIPKPGSLSKPGGAHEVPKVIGSGSVAGNAPAEAERRSRRTTRRIKRPRE</sequence>
<dbReference type="Proteomes" id="UP000664521">
    <property type="component" value="Unassembled WGS sequence"/>
</dbReference>
<feature type="compositionally biased region" description="Low complexity" evidence="1">
    <location>
        <begin position="428"/>
        <end position="441"/>
    </location>
</feature>
<comment type="caution">
    <text evidence="2">The sequence shown here is derived from an EMBL/GenBank/DDBJ whole genome shotgun (WGS) entry which is preliminary data.</text>
</comment>
<dbReference type="EMBL" id="CAJPDS010000002">
    <property type="protein sequence ID" value="CAF9903963.1"/>
    <property type="molecule type" value="Genomic_DNA"/>
</dbReference>
<protein>
    <submittedName>
        <fullName evidence="2">Uncharacterized protein</fullName>
    </submittedName>
</protein>
<organism evidence="2 3">
    <name type="scientific">Heterodermia speciosa</name>
    <dbReference type="NCBI Taxonomy" id="116794"/>
    <lineage>
        <taxon>Eukaryota</taxon>
        <taxon>Fungi</taxon>
        <taxon>Dikarya</taxon>
        <taxon>Ascomycota</taxon>
        <taxon>Pezizomycotina</taxon>
        <taxon>Lecanoromycetes</taxon>
        <taxon>OSLEUM clade</taxon>
        <taxon>Lecanoromycetidae</taxon>
        <taxon>Caliciales</taxon>
        <taxon>Physciaceae</taxon>
        <taxon>Heterodermia</taxon>
    </lineage>
</organism>
<evidence type="ECO:0000256" key="1">
    <source>
        <dbReference type="SAM" id="MobiDB-lite"/>
    </source>
</evidence>